<protein>
    <submittedName>
        <fullName evidence="1">Uncharacterized protein</fullName>
    </submittedName>
</protein>
<dbReference type="OrthoDB" id="6435668at2759"/>
<evidence type="ECO:0000313" key="2">
    <source>
        <dbReference type="Proteomes" id="UP000886998"/>
    </source>
</evidence>
<dbReference type="EMBL" id="BMAV01000121">
    <property type="protein sequence ID" value="GFY37110.1"/>
    <property type="molecule type" value="Genomic_DNA"/>
</dbReference>
<dbReference type="AlphaFoldDB" id="A0A8X7BMW0"/>
<name>A0A8X7BMW0_9ARAC</name>
<sequence length="104" mass="12217">MHTAWHGLSTYCPTLPGMEEKYYTRKTCNMLIFYKDYKEFCNCTSVIRPGPHSERICEPMDMYRCVFYYSLRNNLSNLAENCGEPCVSYDTKAKSPAWGWELQT</sequence>
<keyword evidence="2" id="KW-1185">Reference proteome</keyword>
<dbReference type="Gene3D" id="1.10.287.820">
    <property type="entry name" value="Acid-sensing ion channel domain"/>
    <property type="match status" value="1"/>
</dbReference>
<organism evidence="1 2">
    <name type="scientific">Trichonephila inaurata madagascariensis</name>
    <dbReference type="NCBI Taxonomy" id="2747483"/>
    <lineage>
        <taxon>Eukaryota</taxon>
        <taxon>Metazoa</taxon>
        <taxon>Ecdysozoa</taxon>
        <taxon>Arthropoda</taxon>
        <taxon>Chelicerata</taxon>
        <taxon>Arachnida</taxon>
        <taxon>Araneae</taxon>
        <taxon>Araneomorphae</taxon>
        <taxon>Entelegynae</taxon>
        <taxon>Araneoidea</taxon>
        <taxon>Nephilidae</taxon>
        <taxon>Trichonephila</taxon>
        <taxon>Trichonephila inaurata</taxon>
    </lineage>
</organism>
<dbReference type="Proteomes" id="UP000886998">
    <property type="component" value="Unassembled WGS sequence"/>
</dbReference>
<comment type="caution">
    <text evidence="1">The sequence shown here is derived from an EMBL/GenBank/DDBJ whole genome shotgun (WGS) entry which is preliminary data.</text>
</comment>
<gene>
    <name evidence="1" type="ORF">TNIN_485661</name>
</gene>
<proteinExistence type="predicted"/>
<evidence type="ECO:0000313" key="1">
    <source>
        <dbReference type="EMBL" id="GFY37110.1"/>
    </source>
</evidence>
<reference evidence="1" key="1">
    <citation type="submission" date="2020-08" db="EMBL/GenBank/DDBJ databases">
        <title>Multicomponent nature underlies the extraordinary mechanical properties of spider dragline silk.</title>
        <authorList>
            <person name="Kono N."/>
            <person name="Nakamura H."/>
            <person name="Mori M."/>
            <person name="Yoshida Y."/>
            <person name="Ohtoshi R."/>
            <person name="Malay A.D."/>
            <person name="Moran D.A.P."/>
            <person name="Tomita M."/>
            <person name="Numata K."/>
            <person name="Arakawa K."/>
        </authorList>
    </citation>
    <scope>NUCLEOTIDE SEQUENCE</scope>
</reference>
<accession>A0A8X7BMW0</accession>